<keyword evidence="4 6" id="KW-0274">FAD</keyword>
<keyword evidence="5 6" id="KW-0560">Oxidoreductase</keyword>
<evidence type="ECO:0000256" key="5">
    <source>
        <dbReference type="ARBA" id="ARBA00023002"/>
    </source>
</evidence>
<sequence length="390" mass="42079">MDDTDHQKLRQAIARAMTDLIPPMEDRIEDTDWIPKDVLVPALREVNAFGLLLPERYGGSGLTVSQYLPILADLSRIHGGLRGFVHAHNSSAHVFEMLAGDEQKDALLPLVATGHASFGMGITEPDHGTGADIGTRCLRDGENYRIDGQKWLTTNSDWVSHFIVFAKTDPAAGAHGVSAVLVERDRPGLTIAPLPGTLGTRGLQHGHLTFDGVVVPVTNRLGEEGQGLGLIEHGMEVSRVFVAASSLGTAEEALALSVARANERVTFGKPIGTRQAVQRYLAEMATDVYALRTMLEDAAAKLDAGLRIPIEASACKLFGSEAVCRVTDRALLVFGGIGFTRKYPIERMLRDARANVVEEGPPTIQQFVIARSLLDGATLRGPSIFEPTHL</sequence>
<feature type="domain" description="Acyl-CoA dehydrogenase/oxidase N-terminal" evidence="9">
    <location>
        <begin position="5"/>
        <end position="114"/>
    </location>
</feature>
<dbReference type="Gene3D" id="1.20.140.10">
    <property type="entry name" value="Butyryl-CoA Dehydrogenase, subunit A, domain 3"/>
    <property type="match status" value="1"/>
</dbReference>
<dbReference type="InterPro" id="IPR006091">
    <property type="entry name" value="Acyl-CoA_Oxase/DH_mid-dom"/>
</dbReference>
<reference evidence="10 11" key="1">
    <citation type="submission" date="2018-11" db="EMBL/GenBank/DDBJ databases">
        <title>Sequencing the genomes of 1000 actinobacteria strains.</title>
        <authorList>
            <person name="Klenk H.-P."/>
        </authorList>
    </citation>
    <scope>NUCLEOTIDE SEQUENCE [LARGE SCALE GENOMIC DNA]</scope>
    <source>
        <strain evidence="10 11">DSM 44348</strain>
    </source>
</reference>
<evidence type="ECO:0000313" key="10">
    <source>
        <dbReference type="EMBL" id="ROS44389.1"/>
    </source>
</evidence>
<dbReference type="Gene3D" id="1.10.540.10">
    <property type="entry name" value="Acyl-CoA dehydrogenase/oxidase, N-terminal domain"/>
    <property type="match status" value="1"/>
</dbReference>
<dbReference type="PIRSF" id="PIRSF016578">
    <property type="entry name" value="HsaA"/>
    <property type="match status" value="1"/>
</dbReference>
<evidence type="ECO:0000313" key="11">
    <source>
        <dbReference type="Proteomes" id="UP000274843"/>
    </source>
</evidence>
<dbReference type="InterPro" id="IPR046373">
    <property type="entry name" value="Acyl-CoA_Oxase/DH_mid-dom_sf"/>
</dbReference>
<evidence type="ECO:0000259" key="9">
    <source>
        <dbReference type="Pfam" id="PF02771"/>
    </source>
</evidence>
<dbReference type="InterPro" id="IPR009075">
    <property type="entry name" value="AcylCo_DH/oxidase_C"/>
</dbReference>
<dbReference type="Pfam" id="PF02771">
    <property type="entry name" value="Acyl-CoA_dh_N"/>
    <property type="match status" value="1"/>
</dbReference>
<dbReference type="GeneID" id="301848076"/>
<evidence type="ECO:0000256" key="3">
    <source>
        <dbReference type="ARBA" id="ARBA00022630"/>
    </source>
</evidence>
<evidence type="ECO:0000256" key="2">
    <source>
        <dbReference type="ARBA" id="ARBA00009347"/>
    </source>
</evidence>
<feature type="domain" description="Acyl-CoA dehydrogenase/oxidase C-terminal" evidence="7">
    <location>
        <begin position="225"/>
        <end position="374"/>
    </location>
</feature>
<dbReference type="InterPro" id="IPR036250">
    <property type="entry name" value="AcylCo_DH-like_C"/>
</dbReference>
<comment type="similarity">
    <text evidence="2 6">Belongs to the acyl-CoA dehydrogenase family.</text>
</comment>
<dbReference type="PANTHER" id="PTHR43884">
    <property type="entry name" value="ACYL-COA DEHYDROGENASE"/>
    <property type="match status" value="1"/>
</dbReference>
<accession>A0A3N2H7H1</accession>
<keyword evidence="3 6" id="KW-0285">Flavoprotein</keyword>
<dbReference type="RefSeq" id="WP_123686370.1">
    <property type="nucleotide sequence ID" value="NZ_RKHY01000001.1"/>
</dbReference>
<dbReference type="CDD" id="cd00567">
    <property type="entry name" value="ACAD"/>
    <property type="match status" value="1"/>
</dbReference>
<dbReference type="SUPFAM" id="SSF47203">
    <property type="entry name" value="Acyl-CoA dehydrogenase C-terminal domain-like"/>
    <property type="match status" value="1"/>
</dbReference>
<dbReference type="FunFam" id="1.20.140.10:FF:000001">
    <property type="entry name" value="Acyl-CoA dehydrogenase"/>
    <property type="match status" value="1"/>
</dbReference>
<dbReference type="Gene3D" id="2.40.110.10">
    <property type="entry name" value="Butyryl-CoA Dehydrogenase, subunit A, domain 2"/>
    <property type="match status" value="1"/>
</dbReference>
<comment type="caution">
    <text evidence="10">The sequence shown here is derived from an EMBL/GenBank/DDBJ whole genome shotgun (WGS) entry which is preliminary data.</text>
</comment>
<gene>
    <name evidence="10" type="ORF">EDD35_6830</name>
</gene>
<evidence type="ECO:0000259" key="7">
    <source>
        <dbReference type="Pfam" id="PF00441"/>
    </source>
</evidence>
<dbReference type="Proteomes" id="UP000274843">
    <property type="component" value="Unassembled WGS sequence"/>
</dbReference>
<evidence type="ECO:0000256" key="1">
    <source>
        <dbReference type="ARBA" id="ARBA00001974"/>
    </source>
</evidence>
<dbReference type="Pfam" id="PF02770">
    <property type="entry name" value="Acyl-CoA_dh_M"/>
    <property type="match status" value="1"/>
</dbReference>
<dbReference type="EMBL" id="RKHY01000001">
    <property type="protein sequence ID" value="ROS44389.1"/>
    <property type="molecule type" value="Genomic_DNA"/>
</dbReference>
<dbReference type="InterPro" id="IPR037069">
    <property type="entry name" value="AcylCoA_DH/ox_N_sf"/>
</dbReference>
<keyword evidence="11" id="KW-1185">Reference proteome</keyword>
<dbReference type="GO" id="GO:0050660">
    <property type="term" value="F:flavin adenine dinucleotide binding"/>
    <property type="evidence" value="ECO:0007669"/>
    <property type="project" value="InterPro"/>
</dbReference>
<dbReference type="AlphaFoldDB" id="A0A3N2H7H1"/>
<evidence type="ECO:0000256" key="4">
    <source>
        <dbReference type="ARBA" id="ARBA00022827"/>
    </source>
</evidence>
<proteinExistence type="inferred from homology"/>
<evidence type="ECO:0000256" key="6">
    <source>
        <dbReference type="RuleBase" id="RU362125"/>
    </source>
</evidence>
<feature type="domain" description="Acyl-CoA oxidase/dehydrogenase middle" evidence="8">
    <location>
        <begin position="120"/>
        <end position="213"/>
    </location>
</feature>
<protein>
    <recommendedName>
        <fullName evidence="12">Acyl-CoA dehydrogenase</fullName>
    </recommendedName>
</protein>
<organism evidence="10 11">
    <name type="scientific">Amycolatopsis thermoflava</name>
    <dbReference type="NCBI Taxonomy" id="84480"/>
    <lineage>
        <taxon>Bacteria</taxon>
        <taxon>Bacillati</taxon>
        <taxon>Actinomycetota</taxon>
        <taxon>Actinomycetes</taxon>
        <taxon>Pseudonocardiales</taxon>
        <taxon>Pseudonocardiaceae</taxon>
        <taxon>Amycolatopsis</taxon>
        <taxon>Amycolatopsis methanolica group</taxon>
    </lineage>
</organism>
<name>A0A3N2H7H1_9PSEU</name>
<dbReference type="PANTHER" id="PTHR43884:SF40">
    <property type="entry name" value="ACYL-COA DEHYDROGENASE"/>
    <property type="match status" value="1"/>
</dbReference>
<dbReference type="InterPro" id="IPR013786">
    <property type="entry name" value="AcylCoA_DH/ox_N"/>
</dbReference>
<comment type="cofactor">
    <cofactor evidence="1 6">
        <name>FAD</name>
        <dbReference type="ChEBI" id="CHEBI:57692"/>
    </cofactor>
</comment>
<dbReference type="SUPFAM" id="SSF56645">
    <property type="entry name" value="Acyl-CoA dehydrogenase NM domain-like"/>
    <property type="match status" value="1"/>
</dbReference>
<dbReference type="GO" id="GO:0003995">
    <property type="term" value="F:acyl-CoA dehydrogenase activity"/>
    <property type="evidence" value="ECO:0007669"/>
    <property type="project" value="TreeGrafter"/>
</dbReference>
<evidence type="ECO:0000259" key="8">
    <source>
        <dbReference type="Pfam" id="PF02770"/>
    </source>
</evidence>
<dbReference type="InterPro" id="IPR009100">
    <property type="entry name" value="AcylCoA_DH/oxidase_NM_dom_sf"/>
</dbReference>
<evidence type="ECO:0008006" key="12">
    <source>
        <dbReference type="Google" id="ProtNLM"/>
    </source>
</evidence>
<dbReference type="Pfam" id="PF00441">
    <property type="entry name" value="Acyl-CoA_dh_1"/>
    <property type="match status" value="1"/>
</dbReference>